<dbReference type="EMBL" id="LAZR01000742">
    <property type="protein sequence ID" value="KKN59016.1"/>
    <property type="molecule type" value="Genomic_DNA"/>
</dbReference>
<dbReference type="AlphaFoldDB" id="A0A0F9UCN8"/>
<reference evidence="1" key="1">
    <citation type="journal article" date="2015" name="Nature">
        <title>Complex archaea that bridge the gap between prokaryotes and eukaryotes.</title>
        <authorList>
            <person name="Spang A."/>
            <person name="Saw J.H."/>
            <person name="Jorgensen S.L."/>
            <person name="Zaremba-Niedzwiedzka K."/>
            <person name="Martijn J."/>
            <person name="Lind A.E."/>
            <person name="van Eijk R."/>
            <person name="Schleper C."/>
            <person name="Guy L."/>
            <person name="Ettema T.J."/>
        </authorList>
    </citation>
    <scope>NUCLEOTIDE SEQUENCE</scope>
</reference>
<comment type="caution">
    <text evidence="1">The sequence shown here is derived from an EMBL/GenBank/DDBJ whole genome shotgun (WGS) entry which is preliminary data.</text>
</comment>
<gene>
    <name evidence="1" type="ORF">LCGC14_0546410</name>
</gene>
<organism evidence="1">
    <name type="scientific">marine sediment metagenome</name>
    <dbReference type="NCBI Taxonomy" id="412755"/>
    <lineage>
        <taxon>unclassified sequences</taxon>
        <taxon>metagenomes</taxon>
        <taxon>ecological metagenomes</taxon>
    </lineage>
</organism>
<protein>
    <submittedName>
        <fullName evidence="1">Uncharacterized protein</fullName>
    </submittedName>
</protein>
<evidence type="ECO:0000313" key="1">
    <source>
        <dbReference type="EMBL" id="KKN59016.1"/>
    </source>
</evidence>
<accession>A0A0F9UCN8</accession>
<proteinExistence type="predicted"/>
<name>A0A0F9UCN8_9ZZZZ</name>
<sequence>MHKSIYPYLRYGLLIGEKKDVPTRFFTHNVGFDFAFAMRNFETIELLHLIIKEQIENAKELLKILKREKKVNYFNIVFNTN</sequence>